<dbReference type="PATRIC" id="fig|717960.3.peg.997"/>
<feature type="transmembrane region" description="Helical" evidence="9">
    <location>
        <begin position="278"/>
        <end position="298"/>
    </location>
</feature>
<feature type="transmembrane region" description="Helical" evidence="9">
    <location>
        <begin position="248"/>
        <end position="266"/>
    </location>
</feature>
<dbReference type="PROSITE" id="PS00211">
    <property type="entry name" value="ABC_TRANSPORTER_1"/>
    <property type="match status" value="2"/>
</dbReference>
<evidence type="ECO:0000259" key="11">
    <source>
        <dbReference type="PROSITE" id="PS50929"/>
    </source>
</evidence>
<dbReference type="CDD" id="cd18548">
    <property type="entry name" value="ABC_6TM_Tm287_like"/>
    <property type="match status" value="1"/>
</dbReference>
<dbReference type="EMBL" id="FP929041">
    <property type="protein sequence ID" value="CBK88857.1"/>
    <property type="molecule type" value="Genomic_DNA"/>
</dbReference>
<dbReference type="PROSITE" id="PS50929">
    <property type="entry name" value="ABC_TM1F"/>
    <property type="match status" value="2"/>
</dbReference>
<dbReference type="GO" id="GO:0005886">
    <property type="term" value="C:plasma membrane"/>
    <property type="evidence" value="ECO:0007669"/>
    <property type="project" value="UniProtKB-SubCell"/>
</dbReference>
<sequence>MSSLKVLYAYSKGLRKYFVAAILFVIIETSFEVIIPLLMSDIIDIGVVQKDTSVFIEKGIQMMICALLSLICGLLYARYASKAITLYGEKLRSIQYAKIQEYAFINLDHFETSSLITRLTSDVTVIQNSLVNGIRPFARGPVILLLGLVMSFIINKELSIIFLFTTPVLGIILFFIVRKVAPMYKYLQKAVDRVNQIIQENLTAIRAIKAFVRDEYEEDKFEKVNHDLAKISQDTFHYASFNTPAFQFTMYAAIVGLMVLGVQMIQAQTMQVGELTGVLSYVLQIMNSLMMISNVFLLMTRSIASCNRVVEVIQEPIELKSPSLPLTPKDASIDFNHVYFKYDQNAKENVLSDIDWHIPSGSKVGVMGATGSAKSSLVQLICRLYDVSDGNIKIGQVDVRDIDLVQLRDMVGIVLQKNTLFSGTIKENLRWGNPYATDEQIKEACKIACADEFIEQMPDKYDTYIEQGGNNISGGQKQRLCIARALLKEPKILILDDSTSAVDTNTDHKIKEGLANMKSLTQIIIAQRVSSIIHCDQILVLEDGKISAVGTHEELLANSEFLSWLISFTTERGKLMRPQNLGQTIQRLMHYMGNHAIFFVFVGILVATSALGNLFGTYMIRPIVNDVLNTGLDQAYIQIGIMALIFLVGVLSTLGYTQLMAVAAQKVVQDIRRDLFHIMQKLPLQFFDTHSHGELMSRFTNDVDTVSDALNNSFAMMIQSFIQVTGTLILLFILSWRLSLVVLIFYVFMFAYIRFSSAKSKSYFSLQQKNIGSINGFIEEMISGQKVVKVFNHENANQTQFEHFNRKLQKSSQKAQGYSQTIVPMVVSLSYINYAIVSVVGGYMCLQQTMDVGSLASYLVFVRQAAMPINQFTMQLNLLLTSLSGAERIFELMDMDPEVDEGRVTLVNVRKENDQYIETKENTGLWAWRHPRENGIEYVELKGDVRFLHVDFGYTPKKKILHDINLFAKPGQKIAFVGATGAGKTTITNLINRFYDIQNGSITYDGIDVKLIKKADLRRSLGMVLQDTHLFSGTIMDNIRFGNLEASDEQCIEAAKLANADSFIRRLPQGYDTPVYNDGGNLSAGQRQLLAIARAAVADPPVLILDEATSSVDTHTESLIEKGNGSIDGRKNGLCHCASFINCSKCGCDPCSRSWRCQRTW</sequence>
<gene>
    <name evidence="12" type="ORF">EC1_15050</name>
</gene>
<evidence type="ECO:0000256" key="8">
    <source>
        <dbReference type="ARBA" id="ARBA00023136"/>
    </source>
</evidence>
<evidence type="ECO:0000256" key="4">
    <source>
        <dbReference type="ARBA" id="ARBA00022692"/>
    </source>
</evidence>
<dbReference type="SMART" id="SM00382">
    <property type="entry name" value="AAA"/>
    <property type="match status" value="2"/>
</dbReference>
<dbReference type="InterPro" id="IPR003439">
    <property type="entry name" value="ABC_transporter-like_ATP-bd"/>
</dbReference>
<dbReference type="Proteomes" id="UP000008801">
    <property type="component" value="Chromosome"/>
</dbReference>
<dbReference type="InterPro" id="IPR039421">
    <property type="entry name" value="Type_1_exporter"/>
</dbReference>
<evidence type="ECO:0000256" key="6">
    <source>
        <dbReference type="ARBA" id="ARBA00022840"/>
    </source>
</evidence>
<feature type="domain" description="ABC transporter" evidence="10">
    <location>
        <begin position="945"/>
        <end position="1160"/>
    </location>
</feature>
<dbReference type="InterPro" id="IPR017871">
    <property type="entry name" value="ABC_transporter-like_CS"/>
</dbReference>
<feature type="transmembrane region" description="Helical" evidence="9">
    <location>
        <begin position="635"/>
        <end position="656"/>
    </location>
</feature>
<evidence type="ECO:0000256" key="9">
    <source>
        <dbReference type="SAM" id="Phobius"/>
    </source>
</evidence>
<dbReference type="InterPro" id="IPR036640">
    <property type="entry name" value="ABC1_TM_sf"/>
</dbReference>
<evidence type="ECO:0000256" key="7">
    <source>
        <dbReference type="ARBA" id="ARBA00022989"/>
    </source>
</evidence>
<keyword evidence="4 9" id="KW-0812">Transmembrane</keyword>
<organism evidence="12 13">
    <name type="scientific">Faecalitalea cylindroides T2-87</name>
    <dbReference type="NCBI Taxonomy" id="717960"/>
    <lineage>
        <taxon>Bacteria</taxon>
        <taxon>Bacillati</taxon>
        <taxon>Bacillota</taxon>
        <taxon>Erysipelotrichia</taxon>
        <taxon>Erysipelotrichales</taxon>
        <taxon>Erysipelotrichaceae</taxon>
        <taxon>Faecalitalea</taxon>
    </lineage>
</organism>
<keyword evidence="6" id="KW-0067">ATP-binding</keyword>
<keyword evidence="7 9" id="KW-1133">Transmembrane helix</keyword>
<dbReference type="GO" id="GO:0005737">
    <property type="term" value="C:cytoplasm"/>
    <property type="evidence" value="ECO:0007669"/>
    <property type="project" value="UniProtKB-ARBA"/>
</dbReference>
<evidence type="ECO:0000313" key="13">
    <source>
        <dbReference type="Proteomes" id="UP000008801"/>
    </source>
</evidence>
<keyword evidence="2" id="KW-0813">Transport</keyword>
<protein>
    <submittedName>
        <fullName evidence="12">ABC-type multidrug transport system, ATPase and permease components</fullName>
    </submittedName>
</protein>
<dbReference type="Gene3D" id="3.40.50.300">
    <property type="entry name" value="P-loop containing nucleotide triphosphate hydrolases"/>
    <property type="match status" value="2"/>
</dbReference>
<dbReference type="CDD" id="cd18547">
    <property type="entry name" value="ABC_6TM_Tm288_like"/>
    <property type="match status" value="1"/>
</dbReference>
<dbReference type="GO" id="GO:0005524">
    <property type="term" value="F:ATP binding"/>
    <property type="evidence" value="ECO:0007669"/>
    <property type="project" value="UniProtKB-KW"/>
</dbReference>
<dbReference type="GO" id="GO:0016887">
    <property type="term" value="F:ATP hydrolysis activity"/>
    <property type="evidence" value="ECO:0007669"/>
    <property type="project" value="InterPro"/>
</dbReference>
<dbReference type="HOGENOM" id="CLU_000604_17_2_9"/>
<dbReference type="STRING" id="717960.EC1_15050"/>
<accession>D4JF85</accession>
<feature type="transmembrane region" description="Helical" evidence="9">
    <location>
        <begin position="17"/>
        <end position="39"/>
    </location>
</feature>
<feature type="transmembrane region" description="Helical" evidence="9">
    <location>
        <begin position="59"/>
        <end position="77"/>
    </location>
</feature>
<feature type="domain" description="ABC transmembrane type-1" evidence="11">
    <location>
        <begin position="600"/>
        <end position="881"/>
    </location>
</feature>
<comment type="subcellular location">
    <subcellularLocation>
        <location evidence="1">Cell membrane</location>
        <topology evidence="1">Multi-pass membrane protein</topology>
    </subcellularLocation>
</comment>
<feature type="transmembrane region" description="Helical" evidence="9">
    <location>
        <begin position="137"/>
        <end position="154"/>
    </location>
</feature>
<evidence type="ECO:0000313" key="12">
    <source>
        <dbReference type="EMBL" id="CBK88857.1"/>
    </source>
</evidence>
<evidence type="ECO:0000256" key="3">
    <source>
        <dbReference type="ARBA" id="ARBA00022475"/>
    </source>
</evidence>
<evidence type="ECO:0000259" key="10">
    <source>
        <dbReference type="PROSITE" id="PS50893"/>
    </source>
</evidence>
<dbReference type="Gene3D" id="1.20.1560.10">
    <property type="entry name" value="ABC transporter type 1, transmembrane domain"/>
    <property type="match status" value="2"/>
</dbReference>
<reference evidence="12 13" key="1">
    <citation type="submission" date="2010-03" db="EMBL/GenBank/DDBJ databases">
        <title>The genome sequence of Eubacterium cylindroides T2-87.</title>
        <authorList>
            <consortium name="metaHIT consortium -- http://www.metahit.eu/"/>
            <person name="Pajon A."/>
            <person name="Turner K."/>
            <person name="Parkhill J."/>
            <person name="Duncan S."/>
            <person name="Flint H."/>
        </authorList>
    </citation>
    <scope>NUCLEOTIDE SEQUENCE [LARGE SCALE GENOMIC DNA]</scope>
    <source>
        <strain evidence="12 13">T2-87</strain>
    </source>
</reference>
<dbReference type="InterPro" id="IPR011527">
    <property type="entry name" value="ABC1_TM_dom"/>
</dbReference>
<reference evidence="12 13" key="2">
    <citation type="submission" date="2010-03" db="EMBL/GenBank/DDBJ databases">
        <authorList>
            <person name="Pajon A."/>
        </authorList>
    </citation>
    <scope>NUCLEOTIDE SEQUENCE [LARGE SCALE GENOMIC DNA]</scope>
    <source>
        <strain evidence="12 13">T2-87</strain>
    </source>
</reference>
<dbReference type="SUPFAM" id="SSF90123">
    <property type="entry name" value="ABC transporter transmembrane region"/>
    <property type="match status" value="2"/>
</dbReference>
<dbReference type="FunFam" id="3.40.50.300:FF:000604">
    <property type="entry name" value="ABC transporter B family member 28"/>
    <property type="match status" value="1"/>
</dbReference>
<keyword evidence="5" id="KW-0547">Nucleotide-binding</keyword>
<feature type="transmembrane region" description="Helical" evidence="9">
    <location>
        <begin position="738"/>
        <end position="755"/>
    </location>
</feature>
<feature type="domain" description="ABC transporter" evidence="10">
    <location>
        <begin position="333"/>
        <end position="568"/>
    </location>
</feature>
<dbReference type="AlphaFoldDB" id="D4JF85"/>
<evidence type="ECO:0000256" key="1">
    <source>
        <dbReference type="ARBA" id="ARBA00004651"/>
    </source>
</evidence>
<dbReference type="InterPro" id="IPR003593">
    <property type="entry name" value="AAA+_ATPase"/>
</dbReference>
<dbReference type="PANTHER" id="PTHR43394:SF1">
    <property type="entry name" value="ATP-BINDING CASSETTE SUB-FAMILY B MEMBER 10, MITOCHONDRIAL"/>
    <property type="match status" value="1"/>
</dbReference>
<dbReference type="InterPro" id="IPR027417">
    <property type="entry name" value="P-loop_NTPase"/>
</dbReference>
<dbReference type="GO" id="GO:0015421">
    <property type="term" value="F:ABC-type oligopeptide transporter activity"/>
    <property type="evidence" value="ECO:0007669"/>
    <property type="project" value="TreeGrafter"/>
</dbReference>
<feature type="transmembrane region" description="Helical" evidence="9">
    <location>
        <begin position="160"/>
        <end position="177"/>
    </location>
</feature>
<evidence type="ECO:0000256" key="2">
    <source>
        <dbReference type="ARBA" id="ARBA00022448"/>
    </source>
</evidence>
<evidence type="ECO:0000256" key="5">
    <source>
        <dbReference type="ARBA" id="ARBA00022741"/>
    </source>
</evidence>
<feature type="domain" description="ABC transmembrane type-1" evidence="11">
    <location>
        <begin position="19"/>
        <end position="301"/>
    </location>
</feature>
<name>D4JF85_9FIRM</name>
<dbReference type="FunFam" id="3.40.50.300:FF:000221">
    <property type="entry name" value="Multidrug ABC transporter ATP-binding protein"/>
    <property type="match status" value="1"/>
</dbReference>
<dbReference type="PROSITE" id="PS50893">
    <property type="entry name" value="ABC_TRANSPORTER_2"/>
    <property type="match status" value="2"/>
</dbReference>
<keyword evidence="8 9" id="KW-0472">Membrane</keyword>
<feature type="transmembrane region" description="Helical" evidence="9">
    <location>
        <begin position="596"/>
        <end position="615"/>
    </location>
</feature>
<dbReference type="SUPFAM" id="SSF52540">
    <property type="entry name" value="P-loop containing nucleoside triphosphate hydrolases"/>
    <property type="match status" value="2"/>
</dbReference>
<keyword evidence="3" id="KW-1003">Cell membrane</keyword>
<dbReference type="KEGG" id="euc:EC1_15050"/>
<proteinExistence type="predicted"/>
<dbReference type="Pfam" id="PF00005">
    <property type="entry name" value="ABC_tran"/>
    <property type="match status" value="2"/>
</dbReference>
<dbReference type="PANTHER" id="PTHR43394">
    <property type="entry name" value="ATP-DEPENDENT PERMEASE MDL1, MITOCHONDRIAL"/>
    <property type="match status" value="1"/>
</dbReference>
<dbReference type="Pfam" id="PF00664">
    <property type="entry name" value="ABC_membrane"/>
    <property type="match status" value="2"/>
</dbReference>